<protein>
    <submittedName>
        <fullName evidence="1">Uncharacterized protein</fullName>
    </submittedName>
</protein>
<gene>
    <name evidence="1" type="ORF">ABIC98_003967</name>
</gene>
<proteinExistence type="predicted"/>
<organism evidence="1 2">
    <name type="scientific">Arthrobacter nitrophenolicus</name>
    <dbReference type="NCBI Taxonomy" id="683150"/>
    <lineage>
        <taxon>Bacteria</taxon>
        <taxon>Bacillati</taxon>
        <taxon>Actinomycetota</taxon>
        <taxon>Actinomycetes</taxon>
        <taxon>Micrococcales</taxon>
        <taxon>Micrococcaceae</taxon>
        <taxon>Arthrobacter</taxon>
    </lineage>
</organism>
<evidence type="ECO:0000313" key="2">
    <source>
        <dbReference type="Proteomes" id="UP001549207"/>
    </source>
</evidence>
<sequence>MPAITLLSIVTRLSLYQLAPVTLAVLVTGTVLIVVILTRLIKSVRHAGAEALREELSGRVFGSPGMVLAAVEKYGQGRAEAGARGEISTALLLELLLRIPGVTVYHGLQFPGNDDADVDHAVAFRNIVYLLDSKLYRWGQYEWSTTGEKDLIVRSDGYGRGTANWMHVAAHGYQRLLGPHVEIVPMVLIHGRKVSVGHRSVSSRGVHMLTAGEAMERIGNTIHGALEIGQDNPSVREALARKLKTA</sequence>
<name>A0ACC6TL00_9MICC</name>
<dbReference type="Proteomes" id="UP001549207">
    <property type="component" value="Unassembled WGS sequence"/>
</dbReference>
<evidence type="ECO:0000313" key="1">
    <source>
        <dbReference type="EMBL" id="MET3774292.1"/>
    </source>
</evidence>
<reference evidence="1" key="1">
    <citation type="submission" date="2024-06" db="EMBL/GenBank/DDBJ databases">
        <title>Genomic Encyclopedia of Type Strains, Phase IV (KMG-IV): sequencing the most valuable type-strain genomes for metagenomic binning, comparative biology and taxonomic classification.</title>
        <authorList>
            <person name="Goeker M."/>
        </authorList>
    </citation>
    <scope>NUCLEOTIDE SEQUENCE</scope>
    <source>
        <strain evidence="1">SJCon</strain>
    </source>
</reference>
<accession>A0ACC6TL00</accession>
<dbReference type="EMBL" id="JBEPNJ010000026">
    <property type="protein sequence ID" value="MET3774292.1"/>
    <property type="molecule type" value="Genomic_DNA"/>
</dbReference>
<keyword evidence="2" id="KW-1185">Reference proteome</keyword>
<comment type="caution">
    <text evidence="1">The sequence shown here is derived from an EMBL/GenBank/DDBJ whole genome shotgun (WGS) entry which is preliminary data.</text>
</comment>